<dbReference type="OrthoDB" id="582835at2"/>
<dbReference type="SUPFAM" id="SSF54427">
    <property type="entry name" value="NTF2-like"/>
    <property type="match status" value="1"/>
</dbReference>
<accession>A0A1T4ZQQ1</accession>
<dbReference type="NCBIfam" id="TIGR02096">
    <property type="entry name" value="ketosteroid isomerase-related protein"/>
    <property type="match status" value="1"/>
</dbReference>
<proteinExistence type="predicted"/>
<dbReference type="InterPro" id="IPR011721">
    <property type="entry name" value="CHP02096"/>
</dbReference>
<dbReference type="Gene3D" id="3.10.450.50">
    <property type="match status" value="1"/>
</dbReference>
<dbReference type="EMBL" id="FUYP01000001">
    <property type="protein sequence ID" value="SKB25008.1"/>
    <property type="molecule type" value="Genomic_DNA"/>
</dbReference>
<gene>
    <name evidence="2" type="ORF">SAMN06295937_10016</name>
</gene>
<dbReference type="Proteomes" id="UP000190044">
    <property type="component" value="Unassembled WGS sequence"/>
</dbReference>
<dbReference type="InterPro" id="IPR037401">
    <property type="entry name" value="SnoaL-like"/>
</dbReference>
<name>A0A1T4ZQQ1_9SPHN</name>
<evidence type="ECO:0000313" key="2">
    <source>
        <dbReference type="EMBL" id="SKB25008.1"/>
    </source>
</evidence>
<dbReference type="AlphaFoldDB" id="A0A1T4ZQQ1"/>
<dbReference type="InterPro" id="IPR032710">
    <property type="entry name" value="NTF2-like_dom_sf"/>
</dbReference>
<reference evidence="3" key="1">
    <citation type="submission" date="2017-02" db="EMBL/GenBank/DDBJ databases">
        <authorList>
            <person name="Varghese N."/>
            <person name="Submissions S."/>
        </authorList>
    </citation>
    <scope>NUCLEOTIDE SEQUENCE [LARGE SCALE GENOMIC DNA]</scope>
    <source>
        <strain evidence="3">R11H</strain>
    </source>
</reference>
<dbReference type="Pfam" id="PF12680">
    <property type="entry name" value="SnoaL_2"/>
    <property type="match status" value="1"/>
</dbReference>
<sequence length="133" mass="14576">MTATREIVAAYYAAFNAGDTGAMLALVADDLRHDVNQGSPRRSKALFAEFNAHMTRCYREELTDMVIFAQGNRAAAEFVVNGTYLATDEGLPEATGQTYRLPAGAFLSVNDAGLIERITTYYNLSDWLRQVGA</sequence>
<feature type="domain" description="SnoaL-like" evidence="1">
    <location>
        <begin position="8"/>
        <end position="117"/>
    </location>
</feature>
<dbReference type="RefSeq" id="WP_079636582.1">
    <property type="nucleotide sequence ID" value="NZ_FUYP01000001.1"/>
</dbReference>
<evidence type="ECO:0000259" key="1">
    <source>
        <dbReference type="Pfam" id="PF12680"/>
    </source>
</evidence>
<organism evidence="2 3">
    <name type="scientific">Sphingopyxis flava</name>
    <dbReference type="NCBI Taxonomy" id="1507287"/>
    <lineage>
        <taxon>Bacteria</taxon>
        <taxon>Pseudomonadati</taxon>
        <taxon>Pseudomonadota</taxon>
        <taxon>Alphaproteobacteria</taxon>
        <taxon>Sphingomonadales</taxon>
        <taxon>Sphingomonadaceae</taxon>
        <taxon>Sphingopyxis</taxon>
    </lineage>
</organism>
<evidence type="ECO:0000313" key="3">
    <source>
        <dbReference type="Proteomes" id="UP000190044"/>
    </source>
</evidence>
<protein>
    <recommendedName>
        <fullName evidence="1">SnoaL-like domain-containing protein</fullName>
    </recommendedName>
</protein>
<keyword evidence="3" id="KW-1185">Reference proteome</keyword>